<evidence type="ECO:0000256" key="5">
    <source>
        <dbReference type="ARBA" id="ARBA00023136"/>
    </source>
</evidence>
<dbReference type="InterPro" id="IPR011701">
    <property type="entry name" value="MFS"/>
</dbReference>
<protein>
    <submittedName>
        <fullName evidence="10">MFS transporter</fullName>
    </submittedName>
</protein>
<dbReference type="InterPro" id="IPR020846">
    <property type="entry name" value="MFS_dom"/>
</dbReference>
<evidence type="ECO:0000256" key="3">
    <source>
        <dbReference type="ARBA" id="ARBA00022692"/>
    </source>
</evidence>
<keyword evidence="6" id="KW-0046">Antibiotic resistance</keyword>
<dbReference type="SUPFAM" id="SSF103473">
    <property type="entry name" value="MFS general substrate transporter"/>
    <property type="match status" value="1"/>
</dbReference>
<feature type="transmembrane region" description="Helical" evidence="8">
    <location>
        <begin position="23"/>
        <end position="50"/>
    </location>
</feature>
<keyword evidence="3 8" id="KW-0812">Transmembrane</keyword>
<dbReference type="PROSITE" id="PS50850">
    <property type="entry name" value="MFS"/>
    <property type="match status" value="1"/>
</dbReference>
<evidence type="ECO:0000256" key="7">
    <source>
        <dbReference type="SAM" id="MobiDB-lite"/>
    </source>
</evidence>
<evidence type="ECO:0000256" key="6">
    <source>
        <dbReference type="ARBA" id="ARBA00023251"/>
    </source>
</evidence>
<dbReference type="EMBL" id="JAVREY010000052">
    <property type="protein sequence ID" value="MDT0467401.1"/>
    <property type="molecule type" value="Genomic_DNA"/>
</dbReference>
<evidence type="ECO:0000256" key="8">
    <source>
        <dbReference type="SAM" id="Phobius"/>
    </source>
</evidence>
<keyword evidence="2" id="KW-0813">Transport</keyword>
<evidence type="ECO:0000256" key="2">
    <source>
        <dbReference type="ARBA" id="ARBA00022448"/>
    </source>
</evidence>
<dbReference type="Pfam" id="PF07690">
    <property type="entry name" value="MFS_1"/>
    <property type="match status" value="1"/>
</dbReference>
<evidence type="ECO:0000256" key="1">
    <source>
        <dbReference type="ARBA" id="ARBA00004651"/>
    </source>
</evidence>
<keyword evidence="11" id="KW-1185">Reference proteome</keyword>
<dbReference type="InterPro" id="IPR036259">
    <property type="entry name" value="MFS_trans_sf"/>
</dbReference>
<feature type="compositionally biased region" description="Polar residues" evidence="7">
    <location>
        <begin position="86"/>
        <end position="95"/>
    </location>
</feature>
<evidence type="ECO:0000313" key="10">
    <source>
        <dbReference type="EMBL" id="MDT0467401.1"/>
    </source>
</evidence>
<dbReference type="Proteomes" id="UP001183809">
    <property type="component" value="Unassembled WGS sequence"/>
</dbReference>
<reference evidence="11" key="1">
    <citation type="submission" date="2023-07" db="EMBL/GenBank/DDBJ databases">
        <title>30 novel species of actinomycetes from the DSMZ collection.</title>
        <authorList>
            <person name="Nouioui I."/>
        </authorList>
    </citation>
    <scope>NUCLEOTIDE SEQUENCE [LARGE SCALE GENOMIC DNA]</scope>
    <source>
        <strain evidence="11">DSM 41699</strain>
    </source>
</reference>
<evidence type="ECO:0000256" key="4">
    <source>
        <dbReference type="ARBA" id="ARBA00022989"/>
    </source>
</evidence>
<sequence>MLTLIALLVPADRMADAHGRKLLYLYGFAVFTLASAACGFAPSLSAFVAFRVVQAAGAAMMQANSVALVTTSAPREPICCPAPGSGQVSHASTGWDSPCRPPRRPAP</sequence>
<keyword evidence="4 8" id="KW-1133">Transmembrane helix</keyword>
<name>A0ABU2U2X5_9ACTN</name>
<evidence type="ECO:0000259" key="9">
    <source>
        <dbReference type="PROSITE" id="PS50850"/>
    </source>
</evidence>
<dbReference type="RefSeq" id="WP_311698861.1">
    <property type="nucleotide sequence ID" value="NZ_JAVREY010000052.1"/>
</dbReference>
<gene>
    <name evidence="10" type="ORF">RM764_31130</name>
</gene>
<comment type="caution">
    <text evidence="10">The sequence shown here is derived from an EMBL/GenBank/DDBJ whole genome shotgun (WGS) entry which is preliminary data.</text>
</comment>
<dbReference type="PANTHER" id="PTHR42718">
    <property type="entry name" value="MAJOR FACILITATOR SUPERFAMILY MULTIDRUG TRANSPORTER MFSC"/>
    <property type="match status" value="1"/>
</dbReference>
<proteinExistence type="predicted"/>
<evidence type="ECO:0000313" key="11">
    <source>
        <dbReference type="Proteomes" id="UP001183809"/>
    </source>
</evidence>
<feature type="region of interest" description="Disordered" evidence="7">
    <location>
        <begin position="84"/>
        <end position="107"/>
    </location>
</feature>
<comment type="subcellular location">
    <subcellularLocation>
        <location evidence="1">Cell membrane</location>
        <topology evidence="1">Multi-pass membrane protein</topology>
    </subcellularLocation>
</comment>
<feature type="domain" description="Major facilitator superfamily (MFS) profile" evidence="9">
    <location>
        <begin position="1"/>
        <end position="107"/>
    </location>
</feature>
<dbReference type="Gene3D" id="1.20.1720.10">
    <property type="entry name" value="Multidrug resistance protein D"/>
    <property type="match status" value="1"/>
</dbReference>
<keyword evidence="5 8" id="KW-0472">Membrane</keyword>
<dbReference type="PANTHER" id="PTHR42718:SF9">
    <property type="entry name" value="MAJOR FACILITATOR SUPERFAMILY MULTIDRUG TRANSPORTER MFSC"/>
    <property type="match status" value="1"/>
</dbReference>
<accession>A0ABU2U2X5</accession>
<organism evidence="10 11">
    <name type="scientific">Streptomyces gibsoniae</name>
    <dbReference type="NCBI Taxonomy" id="3075529"/>
    <lineage>
        <taxon>Bacteria</taxon>
        <taxon>Bacillati</taxon>
        <taxon>Actinomycetota</taxon>
        <taxon>Actinomycetes</taxon>
        <taxon>Kitasatosporales</taxon>
        <taxon>Streptomycetaceae</taxon>
        <taxon>Streptomyces</taxon>
    </lineage>
</organism>